<gene>
    <name evidence="2" type="ORF">QBC37DRAFT_375905</name>
</gene>
<feature type="compositionally biased region" description="Polar residues" evidence="1">
    <location>
        <begin position="195"/>
        <end position="252"/>
    </location>
</feature>
<proteinExistence type="predicted"/>
<accession>A0AAN7B676</accession>
<feature type="region of interest" description="Disordered" evidence="1">
    <location>
        <begin position="1"/>
        <end position="85"/>
    </location>
</feature>
<feature type="region of interest" description="Disordered" evidence="1">
    <location>
        <begin position="120"/>
        <end position="375"/>
    </location>
</feature>
<feature type="region of interest" description="Disordered" evidence="1">
    <location>
        <begin position="392"/>
        <end position="441"/>
    </location>
</feature>
<feature type="compositionally biased region" description="Low complexity" evidence="1">
    <location>
        <begin position="314"/>
        <end position="328"/>
    </location>
</feature>
<dbReference type="AlphaFoldDB" id="A0AAN7B676"/>
<organism evidence="2 3">
    <name type="scientific">Rhypophila decipiens</name>
    <dbReference type="NCBI Taxonomy" id="261697"/>
    <lineage>
        <taxon>Eukaryota</taxon>
        <taxon>Fungi</taxon>
        <taxon>Dikarya</taxon>
        <taxon>Ascomycota</taxon>
        <taxon>Pezizomycotina</taxon>
        <taxon>Sordariomycetes</taxon>
        <taxon>Sordariomycetidae</taxon>
        <taxon>Sordariales</taxon>
        <taxon>Naviculisporaceae</taxon>
        <taxon>Rhypophila</taxon>
    </lineage>
</organism>
<comment type="caution">
    <text evidence="2">The sequence shown here is derived from an EMBL/GenBank/DDBJ whole genome shotgun (WGS) entry which is preliminary data.</text>
</comment>
<evidence type="ECO:0000313" key="3">
    <source>
        <dbReference type="Proteomes" id="UP001301769"/>
    </source>
</evidence>
<feature type="compositionally biased region" description="Polar residues" evidence="1">
    <location>
        <begin position="392"/>
        <end position="401"/>
    </location>
</feature>
<feature type="compositionally biased region" description="Polar residues" evidence="1">
    <location>
        <begin position="28"/>
        <end position="48"/>
    </location>
</feature>
<reference evidence="2" key="1">
    <citation type="journal article" date="2023" name="Mol. Phylogenet. Evol.">
        <title>Genome-scale phylogeny and comparative genomics of the fungal order Sordariales.</title>
        <authorList>
            <person name="Hensen N."/>
            <person name="Bonometti L."/>
            <person name="Westerberg I."/>
            <person name="Brannstrom I.O."/>
            <person name="Guillou S."/>
            <person name="Cros-Aarteil S."/>
            <person name="Calhoun S."/>
            <person name="Haridas S."/>
            <person name="Kuo A."/>
            <person name="Mondo S."/>
            <person name="Pangilinan J."/>
            <person name="Riley R."/>
            <person name="LaButti K."/>
            <person name="Andreopoulos B."/>
            <person name="Lipzen A."/>
            <person name="Chen C."/>
            <person name="Yan M."/>
            <person name="Daum C."/>
            <person name="Ng V."/>
            <person name="Clum A."/>
            <person name="Steindorff A."/>
            <person name="Ohm R.A."/>
            <person name="Martin F."/>
            <person name="Silar P."/>
            <person name="Natvig D.O."/>
            <person name="Lalanne C."/>
            <person name="Gautier V."/>
            <person name="Ament-Velasquez S.L."/>
            <person name="Kruys A."/>
            <person name="Hutchinson M.I."/>
            <person name="Powell A.J."/>
            <person name="Barry K."/>
            <person name="Miller A.N."/>
            <person name="Grigoriev I.V."/>
            <person name="Debuchy R."/>
            <person name="Gladieux P."/>
            <person name="Hiltunen Thoren M."/>
            <person name="Johannesson H."/>
        </authorList>
    </citation>
    <scope>NUCLEOTIDE SEQUENCE</scope>
    <source>
        <strain evidence="2">PSN293</strain>
    </source>
</reference>
<keyword evidence="3" id="KW-1185">Reference proteome</keyword>
<evidence type="ECO:0000313" key="2">
    <source>
        <dbReference type="EMBL" id="KAK4211552.1"/>
    </source>
</evidence>
<feature type="compositionally biased region" description="Low complexity" evidence="1">
    <location>
        <begin position="12"/>
        <end position="27"/>
    </location>
</feature>
<dbReference type="Proteomes" id="UP001301769">
    <property type="component" value="Unassembled WGS sequence"/>
</dbReference>
<feature type="compositionally biased region" description="Basic and acidic residues" evidence="1">
    <location>
        <begin position="340"/>
        <end position="363"/>
    </location>
</feature>
<reference evidence="2" key="2">
    <citation type="submission" date="2023-05" db="EMBL/GenBank/DDBJ databases">
        <authorList>
            <consortium name="Lawrence Berkeley National Laboratory"/>
            <person name="Steindorff A."/>
            <person name="Hensen N."/>
            <person name="Bonometti L."/>
            <person name="Westerberg I."/>
            <person name="Brannstrom I.O."/>
            <person name="Guillou S."/>
            <person name="Cros-Aarteil S."/>
            <person name="Calhoun S."/>
            <person name="Haridas S."/>
            <person name="Kuo A."/>
            <person name="Mondo S."/>
            <person name="Pangilinan J."/>
            <person name="Riley R."/>
            <person name="Labutti K."/>
            <person name="Andreopoulos B."/>
            <person name="Lipzen A."/>
            <person name="Chen C."/>
            <person name="Yanf M."/>
            <person name="Daum C."/>
            <person name="Ng V."/>
            <person name="Clum A."/>
            <person name="Ohm R."/>
            <person name="Martin F."/>
            <person name="Silar P."/>
            <person name="Natvig D."/>
            <person name="Lalanne C."/>
            <person name="Gautier V."/>
            <person name="Ament-Velasquez S.L."/>
            <person name="Kruys A."/>
            <person name="Hutchinson M.I."/>
            <person name="Powell A.J."/>
            <person name="Barry K."/>
            <person name="Miller A.N."/>
            <person name="Grigoriev I.V."/>
            <person name="Debuchy R."/>
            <person name="Gladieux P."/>
            <person name="Thoren M.H."/>
            <person name="Johannesson H."/>
        </authorList>
    </citation>
    <scope>NUCLEOTIDE SEQUENCE</scope>
    <source>
        <strain evidence="2">PSN293</strain>
    </source>
</reference>
<sequence length="666" mass="71724">MDGRRTNRVTRSQASANANQANQTSSNVPDQPSTTPTDAQDQGNSADSQRAHKSLATLDQPSPTPDTRTGRADSSVVSEKQLERTDALYSEIVSSSIRPETAEDCDTVAKAPSTLLVVTRVERTPSTLYRPASSPTGQAQPLMGGSRRKALPDFASPPGPPFRNSSNRNRSESPDSPPTPIRSKNTRVSGPPAEVTSSLQSPVRAVQDSSTISAPAVSAKTSGTSQGKESEVLTASTSQRHQSLGASRSVDSGAQGGYENIPPRPQSKSAFQPKAEISGAMGQSQQKKGHPKQKLPPVRTQEEVARGLVPPFNPTSTAVSPSTASVPTQYRLNKLPRKRLNMDDTKDEQPVKRQQKDTGKTLDSDSNPVAQERNTGAVEAGIQRLRNVLASQAASRNQGATPASDGPATDQHPVPQNEAAGEAEPQVPHPQQEPASIFRNPQSKDLNIFMGAREDGSLFRGLEADPRHGPDGSLLVPYQEEEIDELTAIRNLQRRILEATNNFTSGNFPNVDETWVAPEDPDRGVVDLGEAEVISEHVWEQHPVDPEVSNFLNGFCAWGTCDAASREGYYYVSRAEAGLSSPAQRLVEKDSPPGEGCNAGVWYTWKIASAIEHRFSPLRAASEALRVMVKEELDAELLENIPAKAPATVLVGEAPIDGRFVAWRDF</sequence>
<feature type="compositionally biased region" description="Polar residues" evidence="1">
    <location>
        <begin position="364"/>
        <end position="374"/>
    </location>
</feature>
<dbReference type="EMBL" id="MU858146">
    <property type="protein sequence ID" value="KAK4211552.1"/>
    <property type="molecule type" value="Genomic_DNA"/>
</dbReference>
<feature type="compositionally biased region" description="Polar residues" evidence="1">
    <location>
        <begin position="57"/>
        <end position="67"/>
    </location>
</feature>
<evidence type="ECO:0000256" key="1">
    <source>
        <dbReference type="SAM" id="MobiDB-lite"/>
    </source>
</evidence>
<protein>
    <submittedName>
        <fullName evidence="2">Uncharacterized protein</fullName>
    </submittedName>
</protein>
<name>A0AAN7B676_9PEZI</name>